<dbReference type="AlphaFoldDB" id="A0A1Y2I200"/>
<dbReference type="Proteomes" id="UP000193411">
    <property type="component" value="Unassembled WGS sequence"/>
</dbReference>
<feature type="compositionally biased region" description="Basic and acidic residues" evidence="1">
    <location>
        <begin position="16"/>
        <end position="29"/>
    </location>
</feature>
<dbReference type="PANTHER" id="PTHR47232:SF1">
    <property type="entry name" value="TRANSDUCIN FAMILY PROTEIN _ WD-40 REPEAT FAMILY PROTEIN"/>
    <property type="match status" value="1"/>
</dbReference>
<gene>
    <name evidence="2" type="ORF">BCR44DRAFT_53281</name>
</gene>
<feature type="compositionally biased region" description="Low complexity" evidence="1">
    <location>
        <begin position="535"/>
        <end position="547"/>
    </location>
</feature>
<sequence length="926" mass="99968">MKEQPLPADQLRTRGMKFDAHGRRTEAESHASAALKPTDNRDGRKRPADQADQDTRGRSHYQQSGTTIEYNPSLVKRQRRESPRPADDRDFSNSLSSADLSAGQSTRSGHGNGGRHGGEREWRSPTRTAYRGGRGGGVGRTDAGSRYQLPPAPRDQGRNRDSRPERNGYQGLQHHPPQREQSNKTDQTWQFSNSNPPPPPRVNSFASAATGPSSSAPRIDPQKLPLPPLPNRPSHGPSGSAAAPLPPKPTETTAPPIVSRPVRSTSASSASYTILSDSDDDDVGHSATRVTNRSSSSLFNGDDDDNSTPRVELQYNHTRLSASSAATRTQFNRRASPASGSAVAPPPAPPTRSWGSASSEAPPPPTSARTRAPSSSSTAGAAASRGALSIAFPEINYSAYPAASDAGSATAPRTRRASIDEDNDPDAQRMAAMSAQHQRYLDLVAKLDELDDQSSDLDKQISALLAARKEVDAKRTDLLQRLRTALDDDPITTAATAEEPALQSAAGTPPVIPRQAAAASSSSASRPGPPSTRIGSASSGASTAPSPLTVARTAMAEKITTRKPRALAFHPQSESDLVAAAFMDGGVRFFDTSRRSCTLLNYCPIASTDPANPGKPDSSPRIDAMRFVGDKHLVSVHLKKNEDGPQMSMITVDRQPNGNRALSTKHHLLGISLYDRETSAIASDRDPATYRFATAGKRESDGWRVHLWSLRQPVEVPDDDGKYPHVLRPKDHFTVHPMPATHTSLIHSMILNDNNLLTSGYDGRLHWIDVTVQQPKWKTQLKGKKVTQILSSPTDPHLLYVACADSSAQFRAIDLRLVGSNAEPVPQVQFGFDLGDNNLSSTLVSAVDPHTGMHFVCGSPLSDQKGTVLSWDMRFISNRSKVTYYEPTQEMQLGHSGRVEVVQFSPHSHSMATLGVDYRLGLHTLT</sequence>
<feature type="compositionally biased region" description="Polar residues" evidence="1">
    <location>
        <begin position="288"/>
        <end position="299"/>
    </location>
</feature>
<feature type="compositionally biased region" description="Basic and acidic residues" evidence="1">
    <location>
        <begin position="155"/>
        <end position="166"/>
    </location>
</feature>
<feature type="compositionally biased region" description="Polar residues" evidence="1">
    <location>
        <begin position="60"/>
        <end position="70"/>
    </location>
</feature>
<dbReference type="InterPro" id="IPR015943">
    <property type="entry name" value="WD40/YVTN_repeat-like_dom_sf"/>
</dbReference>
<feature type="compositionally biased region" description="Low complexity" evidence="1">
    <location>
        <begin position="204"/>
        <end position="216"/>
    </location>
</feature>
<feature type="compositionally biased region" description="Basic and acidic residues" evidence="1">
    <location>
        <begin position="80"/>
        <end position="91"/>
    </location>
</feature>
<feature type="region of interest" description="Disordered" evidence="1">
    <location>
        <begin position="495"/>
        <end position="549"/>
    </location>
</feature>
<evidence type="ECO:0000313" key="2">
    <source>
        <dbReference type="EMBL" id="ORZ40244.1"/>
    </source>
</evidence>
<dbReference type="PANTHER" id="PTHR47232">
    <property type="entry name" value="TRANSDUCIN FAMILY PROTEIN / WD-40 REPEAT FAMILY PROTEIN"/>
    <property type="match status" value="1"/>
</dbReference>
<keyword evidence="3" id="KW-1185">Reference proteome</keyword>
<feature type="compositionally biased region" description="Low complexity" evidence="1">
    <location>
        <begin position="516"/>
        <end position="525"/>
    </location>
</feature>
<dbReference type="OrthoDB" id="1897642at2759"/>
<feature type="compositionally biased region" description="Polar residues" evidence="1">
    <location>
        <begin position="92"/>
        <end position="108"/>
    </location>
</feature>
<feature type="compositionally biased region" description="Polar residues" evidence="1">
    <location>
        <begin position="262"/>
        <end position="276"/>
    </location>
</feature>
<feature type="compositionally biased region" description="Low complexity" evidence="1">
    <location>
        <begin position="233"/>
        <end position="243"/>
    </location>
</feature>
<dbReference type="SUPFAM" id="SSF50978">
    <property type="entry name" value="WD40 repeat-like"/>
    <property type="match status" value="1"/>
</dbReference>
<feature type="compositionally biased region" description="Basic and acidic residues" evidence="1">
    <location>
        <begin position="38"/>
        <end position="57"/>
    </location>
</feature>
<feature type="compositionally biased region" description="Low complexity" evidence="1">
    <location>
        <begin position="367"/>
        <end position="384"/>
    </location>
</feature>
<feature type="region of interest" description="Disordered" evidence="1">
    <location>
        <begin position="403"/>
        <end position="432"/>
    </location>
</feature>
<comment type="caution">
    <text evidence="2">The sequence shown here is derived from an EMBL/GenBank/DDBJ whole genome shotgun (WGS) entry which is preliminary data.</text>
</comment>
<organism evidence="2 3">
    <name type="scientific">Catenaria anguillulae PL171</name>
    <dbReference type="NCBI Taxonomy" id="765915"/>
    <lineage>
        <taxon>Eukaryota</taxon>
        <taxon>Fungi</taxon>
        <taxon>Fungi incertae sedis</taxon>
        <taxon>Blastocladiomycota</taxon>
        <taxon>Blastocladiomycetes</taxon>
        <taxon>Blastocladiales</taxon>
        <taxon>Catenariaceae</taxon>
        <taxon>Catenaria</taxon>
    </lineage>
</organism>
<dbReference type="EMBL" id="MCFL01000003">
    <property type="protein sequence ID" value="ORZ40244.1"/>
    <property type="molecule type" value="Genomic_DNA"/>
</dbReference>
<reference evidence="2 3" key="1">
    <citation type="submission" date="2016-07" db="EMBL/GenBank/DDBJ databases">
        <title>Pervasive Adenine N6-methylation of Active Genes in Fungi.</title>
        <authorList>
            <consortium name="DOE Joint Genome Institute"/>
            <person name="Mondo S.J."/>
            <person name="Dannebaum R.O."/>
            <person name="Kuo R.C."/>
            <person name="Labutti K."/>
            <person name="Haridas S."/>
            <person name="Kuo A."/>
            <person name="Salamov A."/>
            <person name="Ahrendt S.R."/>
            <person name="Lipzen A."/>
            <person name="Sullivan W."/>
            <person name="Andreopoulos W.B."/>
            <person name="Clum A."/>
            <person name="Lindquist E."/>
            <person name="Daum C."/>
            <person name="Ramamoorthy G.K."/>
            <person name="Gryganskyi A."/>
            <person name="Culley D."/>
            <person name="Magnuson J.K."/>
            <person name="James T.Y."/>
            <person name="O'Malley M.A."/>
            <person name="Stajich J.E."/>
            <person name="Spatafora J.W."/>
            <person name="Visel A."/>
            <person name="Grigoriev I.V."/>
        </authorList>
    </citation>
    <scope>NUCLEOTIDE SEQUENCE [LARGE SCALE GENOMIC DNA]</scope>
    <source>
        <strain evidence="2 3">PL171</strain>
    </source>
</reference>
<proteinExistence type="predicted"/>
<evidence type="ECO:0000313" key="3">
    <source>
        <dbReference type="Proteomes" id="UP000193411"/>
    </source>
</evidence>
<evidence type="ECO:0000256" key="1">
    <source>
        <dbReference type="SAM" id="MobiDB-lite"/>
    </source>
</evidence>
<evidence type="ECO:0008006" key="4">
    <source>
        <dbReference type="Google" id="ProtNLM"/>
    </source>
</evidence>
<feature type="compositionally biased region" description="Polar residues" evidence="1">
    <location>
        <begin position="315"/>
        <end position="333"/>
    </location>
</feature>
<dbReference type="InterPro" id="IPR036322">
    <property type="entry name" value="WD40_repeat_dom_sf"/>
</dbReference>
<accession>A0A1Y2I200</accession>
<protein>
    <recommendedName>
        <fullName evidence="4">WD40-repeat-containing domain protein</fullName>
    </recommendedName>
</protein>
<feature type="region of interest" description="Disordered" evidence="1">
    <location>
        <begin position="1"/>
        <end position="384"/>
    </location>
</feature>
<name>A0A1Y2I200_9FUNG</name>
<dbReference type="Gene3D" id="2.130.10.10">
    <property type="entry name" value="YVTN repeat-like/Quinoprotein amine dehydrogenase"/>
    <property type="match status" value="1"/>
</dbReference>